<evidence type="ECO:0000256" key="2">
    <source>
        <dbReference type="ARBA" id="ARBA00023125"/>
    </source>
</evidence>
<evidence type="ECO:0000313" key="6">
    <source>
        <dbReference type="Proteomes" id="UP001330812"/>
    </source>
</evidence>
<evidence type="ECO:0000313" key="5">
    <source>
        <dbReference type="EMBL" id="WSE31948.1"/>
    </source>
</evidence>
<reference evidence="5 6" key="1">
    <citation type="journal article" date="2015" name="Int. J. Syst. Evol. Microbiol.">
        <title>Amycolatopsis rhabdoformis sp. nov., an actinomycete isolated from a tropical forest soil.</title>
        <authorList>
            <person name="Souza W.R."/>
            <person name="Silva R.E."/>
            <person name="Goodfellow M."/>
            <person name="Busarakam K."/>
            <person name="Figueiro F.S."/>
            <person name="Ferreira D."/>
            <person name="Rodrigues-Filho E."/>
            <person name="Moraes L.A.B."/>
            <person name="Zucchi T.D."/>
        </authorList>
    </citation>
    <scope>NUCLEOTIDE SEQUENCE [LARGE SCALE GENOMIC DNA]</scope>
    <source>
        <strain evidence="5 6">NCIMB 14900</strain>
    </source>
</reference>
<proteinExistence type="predicted"/>
<accession>A0ABZ1ICT2</accession>
<sequence>MPVAPAPSTRAPSPEGGHRFAAALQSALTVGDVENAFLESAGEVIPAPGYGLYRIDADSGSMIDFKAQVETDFLTDYETYGRQDDPLLEFVLRQNEPVDSSRVVSRQAWEDCAARAALDVGGYYHSLEAPVIVSGILYGTMNFARREGQPAFSDADLVAARLAGEQLGLATERALRYEESGHRASRLEHSLDHIPQALVVTDLEARVLFRNRAARAGERSASTAALVDDSIVEAMEEFRALGKRVYTRTAVDRQTQRRVVVKSFRLPDRDDAALTLVFEQVPDQADRLPSWDVLSKREQEIAELVSQGLTNKQIAERAFVSENTVKQHLKRVFAKTDVRNRAELMQRIWAAGGARPS</sequence>
<dbReference type="InterPro" id="IPR036388">
    <property type="entry name" value="WH-like_DNA-bd_sf"/>
</dbReference>
<protein>
    <submittedName>
        <fullName evidence="5">LuxR C-terminal-related transcriptional regulator</fullName>
    </submittedName>
</protein>
<gene>
    <name evidence="5" type="ORF">VSH64_07470</name>
</gene>
<dbReference type="PRINTS" id="PR00038">
    <property type="entry name" value="HTHLUXR"/>
</dbReference>
<dbReference type="InterPro" id="IPR016032">
    <property type="entry name" value="Sig_transdc_resp-reg_C-effctor"/>
</dbReference>
<dbReference type="SUPFAM" id="SSF46894">
    <property type="entry name" value="C-terminal effector domain of the bipartite response regulators"/>
    <property type="match status" value="1"/>
</dbReference>
<name>A0ABZ1ICT2_9PSEU</name>
<dbReference type="PANTHER" id="PTHR44688:SF16">
    <property type="entry name" value="DNA-BINDING TRANSCRIPTIONAL ACTIVATOR DEVR_DOSR"/>
    <property type="match status" value="1"/>
</dbReference>
<dbReference type="Pfam" id="PF00196">
    <property type="entry name" value="GerE"/>
    <property type="match status" value="1"/>
</dbReference>
<dbReference type="Gene3D" id="1.10.10.10">
    <property type="entry name" value="Winged helix-like DNA-binding domain superfamily/Winged helix DNA-binding domain"/>
    <property type="match status" value="1"/>
</dbReference>
<dbReference type="CDD" id="cd06170">
    <property type="entry name" value="LuxR_C_like"/>
    <property type="match status" value="1"/>
</dbReference>
<evidence type="ECO:0000259" key="4">
    <source>
        <dbReference type="PROSITE" id="PS50043"/>
    </source>
</evidence>
<dbReference type="SMART" id="SM00065">
    <property type="entry name" value="GAF"/>
    <property type="match status" value="1"/>
</dbReference>
<dbReference type="InterPro" id="IPR029016">
    <property type="entry name" value="GAF-like_dom_sf"/>
</dbReference>
<keyword evidence="3" id="KW-0804">Transcription</keyword>
<evidence type="ECO:0000256" key="1">
    <source>
        <dbReference type="ARBA" id="ARBA00023015"/>
    </source>
</evidence>
<dbReference type="RefSeq" id="WP_326834756.1">
    <property type="nucleotide sequence ID" value="NZ_CP142149.1"/>
</dbReference>
<dbReference type="PANTHER" id="PTHR44688">
    <property type="entry name" value="DNA-BINDING TRANSCRIPTIONAL ACTIVATOR DEVR_DOSR"/>
    <property type="match status" value="1"/>
</dbReference>
<keyword evidence="2" id="KW-0238">DNA-binding</keyword>
<keyword evidence="1" id="KW-0805">Transcription regulation</keyword>
<dbReference type="Proteomes" id="UP001330812">
    <property type="component" value="Chromosome"/>
</dbReference>
<feature type="domain" description="HTH luxR-type" evidence="4">
    <location>
        <begin position="287"/>
        <end position="352"/>
    </location>
</feature>
<keyword evidence="6" id="KW-1185">Reference proteome</keyword>
<organism evidence="5 6">
    <name type="scientific">Amycolatopsis rhabdoformis</name>
    <dbReference type="NCBI Taxonomy" id="1448059"/>
    <lineage>
        <taxon>Bacteria</taxon>
        <taxon>Bacillati</taxon>
        <taxon>Actinomycetota</taxon>
        <taxon>Actinomycetes</taxon>
        <taxon>Pseudonocardiales</taxon>
        <taxon>Pseudonocardiaceae</taxon>
        <taxon>Amycolatopsis</taxon>
    </lineage>
</organism>
<dbReference type="PROSITE" id="PS50043">
    <property type="entry name" value="HTH_LUXR_2"/>
    <property type="match status" value="1"/>
</dbReference>
<evidence type="ECO:0000256" key="3">
    <source>
        <dbReference type="ARBA" id="ARBA00023163"/>
    </source>
</evidence>
<dbReference type="InterPro" id="IPR000792">
    <property type="entry name" value="Tscrpt_reg_LuxR_C"/>
</dbReference>
<dbReference type="EMBL" id="CP142149">
    <property type="protein sequence ID" value="WSE31948.1"/>
    <property type="molecule type" value="Genomic_DNA"/>
</dbReference>
<dbReference type="InterPro" id="IPR003018">
    <property type="entry name" value="GAF"/>
</dbReference>
<dbReference type="SUPFAM" id="SSF55781">
    <property type="entry name" value="GAF domain-like"/>
    <property type="match status" value="1"/>
</dbReference>
<dbReference type="Gene3D" id="3.30.450.40">
    <property type="match status" value="1"/>
</dbReference>
<dbReference type="SMART" id="SM00421">
    <property type="entry name" value="HTH_LUXR"/>
    <property type="match status" value="1"/>
</dbReference>